<evidence type="ECO:0000313" key="7">
    <source>
        <dbReference type="Proteomes" id="UP000824072"/>
    </source>
</evidence>
<dbReference type="GO" id="GO:0006508">
    <property type="term" value="P:proteolysis"/>
    <property type="evidence" value="ECO:0007669"/>
    <property type="project" value="UniProtKB-KW"/>
</dbReference>
<dbReference type="InterPro" id="IPR036628">
    <property type="entry name" value="Clp_N_dom_sf"/>
</dbReference>
<proteinExistence type="predicted"/>
<dbReference type="CDD" id="cd00009">
    <property type="entry name" value="AAA"/>
    <property type="match status" value="1"/>
</dbReference>
<dbReference type="Gene3D" id="1.10.1780.10">
    <property type="entry name" value="Clp, N-terminal domain"/>
    <property type="match status" value="1"/>
</dbReference>
<dbReference type="InterPro" id="IPR004176">
    <property type="entry name" value="Clp_R_N"/>
</dbReference>
<evidence type="ECO:0000256" key="4">
    <source>
        <dbReference type="PROSITE-ProRule" id="PRU01251"/>
    </source>
</evidence>
<reference evidence="6" key="2">
    <citation type="journal article" date="2021" name="PeerJ">
        <title>Extensive microbial diversity within the chicken gut microbiome revealed by metagenomics and culture.</title>
        <authorList>
            <person name="Gilroy R."/>
            <person name="Ravi A."/>
            <person name="Getino M."/>
            <person name="Pursley I."/>
            <person name="Horton D.L."/>
            <person name="Alikhan N.F."/>
            <person name="Baker D."/>
            <person name="Gharbi K."/>
            <person name="Hall N."/>
            <person name="Watson M."/>
            <person name="Adriaenssens E.M."/>
            <person name="Foster-Nyarko E."/>
            <person name="Jarju S."/>
            <person name="Secka A."/>
            <person name="Antonio M."/>
            <person name="Oren A."/>
            <person name="Chaudhuri R.R."/>
            <person name="La Ragione R."/>
            <person name="Hildebrand F."/>
            <person name="Pallen M.J."/>
        </authorList>
    </citation>
    <scope>NUCLEOTIDE SEQUENCE</scope>
    <source>
        <strain evidence="6">ChiHcec3-11533</strain>
    </source>
</reference>
<dbReference type="GO" id="GO:0034605">
    <property type="term" value="P:cellular response to heat"/>
    <property type="evidence" value="ECO:0007669"/>
    <property type="project" value="TreeGrafter"/>
</dbReference>
<dbReference type="Proteomes" id="UP000824072">
    <property type="component" value="Unassembled WGS sequence"/>
</dbReference>
<keyword evidence="6" id="KW-0645">Protease</keyword>
<dbReference type="PANTHER" id="PTHR11638">
    <property type="entry name" value="ATP-DEPENDENT CLP PROTEASE"/>
    <property type="match status" value="1"/>
</dbReference>
<dbReference type="Pfam" id="PF00004">
    <property type="entry name" value="AAA"/>
    <property type="match status" value="1"/>
</dbReference>
<evidence type="ECO:0000259" key="5">
    <source>
        <dbReference type="PROSITE" id="PS51903"/>
    </source>
</evidence>
<name>A0A9D1IBY9_9FIRM</name>
<dbReference type="Pfam" id="PF02861">
    <property type="entry name" value="Clp_N"/>
    <property type="match status" value="1"/>
</dbReference>
<dbReference type="GO" id="GO:0016887">
    <property type="term" value="F:ATP hydrolysis activity"/>
    <property type="evidence" value="ECO:0007669"/>
    <property type="project" value="InterPro"/>
</dbReference>
<dbReference type="Gene3D" id="3.40.50.300">
    <property type="entry name" value="P-loop containing nucleotide triphosphate hydrolases"/>
    <property type="match status" value="1"/>
</dbReference>
<dbReference type="GO" id="GO:0005524">
    <property type="term" value="F:ATP binding"/>
    <property type="evidence" value="ECO:0007669"/>
    <property type="project" value="UniProtKB-KW"/>
</dbReference>
<dbReference type="InterPro" id="IPR027417">
    <property type="entry name" value="P-loop_NTPase"/>
</dbReference>
<dbReference type="PROSITE" id="PS51903">
    <property type="entry name" value="CLP_R"/>
    <property type="match status" value="1"/>
</dbReference>
<feature type="non-terminal residue" evidence="6">
    <location>
        <position position="294"/>
    </location>
</feature>
<reference evidence="6" key="1">
    <citation type="submission" date="2020-10" db="EMBL/GenBank/DDBJ databases">
        <authorList>
            <person name="Gilroy R."/>
        </authorList>
    </citation>
    <scope>NUCLEOTIDE SEQUENCE</scope>
    <source>
        <strain evidence="6">ChiHcec3-11533</strain>
    </source>
</reference>
<dbReference type="GO" id="GO:0008233">
    <property type="term" value="F:peptidase activity"/>
    <property type="evidence" value="ECO:0007669"/>
    <property type="project" value="UniProtKB-KW"/>
</dbReference>
<dbReference type="InterPro" id="IPR003959">
    <property type="entry name" value="ATPase_AAA_core"/>
</dbReference>
<keyword evidence="6" id="KW-0378">Hydrolase</keyword>
<dbReference type="AlphaFoldDB" id="A0A9D1IBY9"/>
<dbReference type="SUPFAM" id="SSF52540">
    <property type="entry name" value="P-loop containing nucleoside triphosphate hydrolases"/>
    <property type="match status" value="1"/>
</dbReference>
<keyword evidence="3 6" id="KW-0067">ATP-binding</keyword>
<evidence type="ECO:0000313" key="6">
    <source>
        <dbReference type="EMBL" id="HIU34595.1"/>
    </source>
</evidence>
<evidence type="ECO:0000256" key="3">
    <source>
        <dbReference type="ARBA" id="ARBA00022840"/>
    </source>
</evidence>
<dbReference type="PANTHER" id="PTHR11638:SF18">
    <property type="entry name" value="HEAT SHOCK PROTEIN 104"/>
    <property type="match status" value="1"/>
</dbReference>
<gene>
    <name evidence="6" type="ORF">IAB02_08530</name>
</gene>
<feature type="domain" description="Clp R" evidence="5">
    <location>
        <begin position="4"/>
        <end position="145"/>
    </location>
</feature>
<evidence type="ECO:0000256" key="2">
    <source>
        <dbReference type="ARBA" id="ARBA00022741"/>
    </source>
</evidence>
<comment type="caution">
    <text evidence="6">The sequence shown here is derived from an EMBL/GenBank/DDBJ whole genome shotgun (WGS) entry which is preliminary data.</text>
</comment>
<dbReference type="SUPFAM" id="SSF81923">
    <property type="entry name" value="Double Clp-N motif"/>
    <property type="match status" value="1"/>
</dbReference>
<accession>A0A9D1IBY9</accession>
<keyword evidence="2" id="KW-0547">Nucleotide-binding</keyword>
<keyword evidence="1 4" id="KW-0677">Repeat</keyword>
<sequence>MAYFAKFTERGQRALLTAQREAAQLGRTYVGTEHLLLGVLSDPGAASVVLKDITLEAARREILQILGRGEDNSPVKTMVYTPRTKKVLEQSVREARDLKQNYVGTEHILLALMREREGVAAHVMIKMGMDLNKAREELLRALSGSDENGTSGGAQDQETPVLDQFARDLTKAAQAGELDPVIGRSREIERIVQILSRRTKNNPVLIGEPGVGKSAIVEGLAQLIVEGNIPEILRGKRVVSLDLAGMLAGAKYRGEFEERLKNAMGEIRKAGNVILFIDELHTIVGAGASEGAID</sequence>
<protein>
    <submittedName>
        <fullName evidence="6">ATP-dependent Clp protease ATP-binding subunit</fullName>
    </submittedName>
</protein>
<evidence type="ECO:0000256" key="1">
    <source>
        <dbReference type="ARBA" id="ARBA00022737"/>
    </source>
</evidence>
<organism evidence="6 7">
    <name type="scientific">Candidatus Pullichristensenella excrementigallinarum</name>
    <dbReference type="NCBI Taxonomy" id="2840907"/>
    <lineage>
        <taxon>Bacteria</taxon>
        <taxon>Bacillati</taxon>
        <taxon>Bacillota</taxon>
        <taxon>Clostridia</taxon>
        <taxon>Candidatus Pullichristensenella</taxon>
    </lineage>
</organism>
<dbReference type="GO" id="GO:0005737">
    <property type="term" value="C:cytoplasm"/>
    <property type="evidence" value="ECO:0007669"/>
    <property type="project" value="TreeGrafter"/>
</dbReference>
<dbReference type="InterPro" id="IPR050130">
    <property type="entry name" value="ClpA_ClpB"/>
</dbReference>
<dbReference type="EMBL" id="DVMU01000188">
    <property type="protein sequence ID" value="HIU34595.1"/>
    <property type="molecule type" value="Genomic_DNA"/>
</dbReference>